<dbReference type="EMBL" id="JAGKQQ010000001">
    <property type="protein sequence ID" value="MBP3958787.1"/>
    <property type="molecule type" value="Genomic_DNA"/>
</dbReference>
<name>A0ABS5BYH8_9BACT</name>
<dbReference type="Pfam" id="PF19942">
    <property type="entry name" value="DUF6404"/>
    <property type="match status" value="1"/>
</dbReference>
<feature type="transmembrane region" description="Helical" evidence="1">
    <location>
        <begin position="47"/>
        <end position="69"/>
    </location>
</feature>
<accession>A0ABS5BYH8</accession>
<proteinExistence type="predicted"/>
<dbReference type="InterPro" id="IPR045644">
    <property type="entry name" value="DUF6404"/>
</dbReference>
<keyword evidence="3" id="KW-1185">Reference proteome</keyword>
<evidence type="ECO:0000313" key="2">
    <source>
        <dbReference type="EMBL" id="MBP3958787.1"/>
    </source>
</evidence>
<keyword evidence="1" id="KW-0812">Transmembrane</keyword>
<gene>
    <name evidence="2" type="ORF">J8F10_26370</name>
</gene>
<evidence type="ECO:0000256" key="1">
    <source>
        <dbReference type="SAM" id="Phobius"/>
    </source>
</evidence>
<evidence type="ECO:0000313" key="3">
    <source>
        <dbReference type="Proteomes" id="UP000676565"/>
    </source>
</evidence>
<sequence length="131" mass="14761">MTHHDKVNAAVAYLLRRGVAKNLAAPLHYRILWTFNVSVPPPLYQRFLPLALFTGLFCAIPTFLVCVVIETLSDAETETKLIARVISSASLLVPTCLAVTTFCSAYLRWYANVLDLTSWEEYDPNPDEEAW</sequence>
<dbReference type="Proteomes" id="UP000676565">
    <property type="component" value="Unassembled WGS sequence"/>
</dbReference>
<organism evidence="2 3">
    <name type="scientific">Gemmata palustris</name>
    <dbReference type="NCBI Taxonomy" id="2822762"/>
    <lineage>
        <taxon>Bacteria</taxon>
        <taxon>Pseudomonadati</taxon>
        <taxon>Planctomycetota</taxon>
        <taxon>Planctomycetia</taxon>
        <taxon>Gemmatales</taxon>
        <taxon>Gemmataceae</taxon>
        <taxon>Gemmata</taxon>
    </lineage>
</organism>
<keyword evidence="1" id="KW-1133">Transmembrane helix</keyword>
<reference evidence="2 3" key="1">
    <citation type="submission" date="2021-04" db="EMBL/GenBank/DDBJ databases">
        <authorList>
            <person name="Ivanova A."/>
        </authorList>
    </citation>
    <scope>NUCLEOTIDE SEQUENCE [LARGE SCALE GENOMIC DNA]</scope>
    <source>
        <strain evidence="2 3">G18</strain>
    </source>
</reference>
<protein>
    <submittedName>
        <fullName evidence="2">Uncharacterized protein</fullName>
    </submittedName>
</protein>
<comment type="caution">
    <text evidence="2">The sequence shown here is derived from an EMBL/GenBank/DDBJ whole genome shotgun (WGS) entry which is preliminary data.</text>
</comment>
<keyword evidence="1" id="KW-0472">Membrane</keyword>
<dbReference type="RefSeq" id="WP_210659096.1">
    <property type="nucleotide sequence ID" value="NZ_JAGKQQ010000001.1"/>
</dbReference>
<feature type="transmembrane region" description="Helical" evidence="1">
    <location>
        <begin position="81"/>
        <end position="107"/>
    </location>
</feature>